<reference evidence="2" key="2">
    <citation type="journal article" date="2007" name="Science">
        <title>Draft genome sequence of the sexually transmitted pathogen Trichomonas vaginalis.</title>
        <authorList>
            <person name="Carlton J.M."/>
            <person name="Hirt R.P."/>
            <person name="Silva J.C."/>
            <person name="Delcher A.L."/>
            <person name="Schatz M."/>
            <person name="Zhao Q."/>
            <person name="Wortman J.R."/>
            <person name="Bidwell S.L."/>
            <person name="Alsmark U.C.M."/>
            <person name="Besteiro S."/>
            <person name="Sicheritz-Ponten T."/>
            <person name="Noel C.J."/>
            <person name="Dacks J.B."/>
            <person name="Foster P.G."/>
            <person name="Simillion C."/>
            <person name="Van de Peer Y."/>
            <person name="Miranda-Saavedra D."/>
            <person name="Barton G.J."/>
            <person name="Westrop G.D."/>
            <person name="Mueller S."/>
            <person name="Dessi D."/>
            <person name="Fiori P.L."/>
            <person name="Ren Q."/>
            <person name="Paulsen I."/>
            <person name="Zhang H."/>
            <person name="Bastida-Corcuera F.D."/>
            <person name="Simoes-Barbosa A."/>
            <person name="Brown M.T."/>
            <person name="Hayes R.D."/>
            <person name="Mukherjee M."/>
            <person name="Okumura C.Y."/>
            <person name="Schneider R."/>
            <person name="Smith A.J."/>
            <person name="Vanacova S."/>
            <person name="Villalvazo M."/>
            <person name="Haas B.J."/>
            <person name="Pertea M."/>
            <person name="Feldblyum T.V."/>
            <person name="Utterback T.R."/>
            <person name="Shu C.L."/>
            <person name="Osoegawa K."/>
            <person name="de Jong P.J."/>
            <person name="Hrdy I."/>
            <person name="Horvathova L."/>
            <person name="Zubacova Z."/>
            <person name="Dolezal P."/>
            <person name="Malik S.B."/>
            <person name="Logsdon J.M. Jr."/>
            <person name="Henze K."/>
            <person name="Gupta A."/>
            <person name="Wang C.C."/>
            <person name="Dunne R.L."/>
            <person name="Upcroft J.A."/>
            <person name="Upcroft P."/>
            <person name="White O."/>
            <person name="Salzberg S.L."/>
            <person name="Tang P."/>
            <person name="Chiu C.-H."/>
            <person name="Lee Y.-S."/>
            <person name="Embley T.M."/>
            <person name="Coombs G.H."/>
            <person name="Mottram J.C."/>
            <person name="Tachezy J."/>
            <person name="Fraser-Liggett C.M."/>
            <person name="Johnson P.J."/>
        </authorList>
    </citation>
    <scope>NUCLEOTIDE SEQUENCE [LARGE SCALE GENOMIC DNA]</scope>
    <source>
        <strain evidence="2">G3</strain>
    </source>
</reference>
<dbReference type="RefSeq" id="XP_001580404.1">
    <property type="nucleotide sequence ID" value="XM_001580354.1"/>
</dbReference>
<proteinExistence type="predicted"/>
<dbReference type="InParanoid" id="A2DJL8"/>
<dbReference type="InterPro" id="IPR036259">
    <property type="entry name" value="MFS_trans_sf"/>
</dbReference>
<name>A2DJL8_TRIV3</name>
<keyword evidence="3" id="KW-1185">Reference proteome</keyword>
<dbReference type="Gene3D" id="1.20.1250.20">
    <property type="entry name" value="MFS general substrate transporter like domains"/>
    <property type="match status" value="1"/>
</dbReference>
<dbReference type="VEuPathDB" id="TrichDB:TVAGG3_1035780"/>
<keyword evidence="1" id="KW-0812">Transmembrane</keyword>
<feature type="transmembrane region" description="Helical" evidence="1">
    <location>
        <begin position="90"/>
        <end position="109"/>
    </location>
</feature>
<dbReference type="VEuPathDB" id="TrichDB:TVAG_101360"/>
<evidence type="ECO:0000313" key="2">
    <source>
        <dbReference type="EMBL" id="EAY19418.1"/>
    </source>
</evidence>
<dbReference type="EMBL" id="DS113208">
    <property type="protein sequence ID" value="EAY19418.1"/>
    <property type="molecule type" value="Genomic_DNA"/>
</dbReference>
<dbReference type="Proteomes" id="UP000001542">
    <property type="component" value="Unassembled WGS sequence"/>
</dbReference>
<evidence type="ECO:0000256" key="1">
    <source>
        <dbReference type="SAM" id="Phobius"/>
    </source>
</evidence>
<gene>
    <name evidence="2" type="ORF">TVAG_101360</name>
</gene>
<sequence length="134" mass="14731">MGNKFTKIALASVLFFFAFWSLTLTNIDYPLLTEYFGPTVSGSAVGIANFFLFIFVAIYQQISAAIIPLNGSQPTPSGVPKYEWQGYRNGLWLFGLVSCGVALIFALVAKDDNSECICKCKKQEKSLGPNLIDE</sequence>
<keyword evidence="1" id="KW-1133">Transmembrane helix</keyword>
<evidence type="ECO:0000313" key="3">
    <source>
        <dbReference type="Proteomes" id="UP000001542"/>
    </source>
</evidence>
<protein>
    <submittedName>
        <fullName evidence="2">Uncharacterized protein</fullName>
    </submittedName>
</protein>
<keyword evidence="1" id="KW-0472">Membrane</keyword>
<dbReference type="SUPFAM" id="SSF103473">
    <property type="entry name" value="MFS general substrate transporter"/>
    <property type="match status" value="1"/>
</dbReference>
<accession>A2DJL8</accession>
<dbReference type="KEGG" id="tva:75683371"/>
<dbReference type="AlphaFoldDB" id="A2DJL8"/>
<reference evidence="2" key="1">
    <citation type="submission" date="2006-10" db="EMBL/GenBank/DDBJ databases">
        <authorList>
            <person name="Amadeo P."/>
            <person name="Zhao Q."/>
            <person name="Wortman J."/>
            <person name="Fraser-Liggett C."/>
            <person name="Carlton J."/>
        </authorList>
    </citation>
    <scope>NUCLEOTIDE SEQUENCE</scope>
    <source>
        <strain evidence="2">G3</strain>
    </source>
</reference>
<organism evidence="2 3">
    <name type="scientific">Trichomonas vaginalis (strain ATCC PRA-98 / G3)</name>
    <dbReference type="NCBI Taxonomy" id="412133"/>
    <lineage>
        <taxon>Eukaryota</taxon>
        <taxon>Metamonada</taxon>
        <taxon>Parabasalia</taxon>
        <taxon>Trichomonadida</taxon>
        <taxon>Trichomonadidae</taxon>
        <taxon>Trichomonas</taxon>
    </lineage>
</organism>
<feature type="transmembrane region" description="Helical" evidence="1">
    <location>
        <begin position="47"/>
        <end position="69"/>
    </location>
</feature>